<gene>
    <name evidence="2" type="ORF">KC19_9G034500</name>
</gene>
<keyword evidence="1" id="KW-0472">Membrane</keyword>
<feature type="transmembrane region" description="Helical" evidence="1">
    <location>
        <begin position="51"/>
        <end position="76"/>
    </location>
</feature>
<comment type="caution">
    <text evidence="2">The sequence shown here is derived from an EMBL/GenBank/DDBJ whole genome shotgun (WGS) entry which is preliminary data.</text>
</comment>
<reference evidence="2" key="1">
    <citation type="submission" date="2020-06" db="EMBL/GenBank/DDBJ databases">
        <title>WGS assembly of Ceratodon purpureus strain R40.</title>
        <authorList>
            <person name="Carey S.B."/>
            <person name="Jenkins J."/>
            <person name="Shu S."/>
            <person name="Lovell J.T."/>
            <person name="Sreedasyam A."/>
            <person name="Maumus F."/>
            <person name="Tiley G.P."/>
            <person name="Fernandez-Pozo N."/>
            <person name="Barry K."/>
            <person name="Chen C."/>
            <person name="Wang M."/>
            <person name="Lipzen A."/>
            <person name="Daum C."/>
            <person name="Saski C.A."/>
            <person name="Payton A.C."/>
            <person name="Mcbreen J.C."/>
            <person name="Conrad R.E."/>
            <person name="Kollar L.M."/>
            <person name="Olsson S."/>
            <person name="Huttunen S."/>
            <person name="Landis J.B."/>
            <person name="Wickett N.J."/>
            <person name="Johnson M.G."/>
            <person name="Rensing S.A."/>
            <person name="Grimwood J."/>
            <person name="Schmutz J."/>
            <person name="Mcdaniel S.F."/>
        </authorList>
    </citation>
    <scope>NUCLEOTIDE SEQUENCE</scope>
    <source>
        <strain evidence="2">R40</strain>
    </source>
</reference>
<dbReference type="AlphaFoldDB" id="A0A8T0GQ69"/>
<accession>A0A8T0GQ69</accession>
<protein>
    <submittedName>
        <fullName evidence="2">Uncharacterized protein</fullName>
    </submittedName>
</protein>
<organism evidence="2 3">
    <name type="scientific">Ceratodon purpureus</name>
    <name type="common">Fire moss</name>
    <name type="synonym">Dicranum purpureum</name>
    <dbReference type="NCBI Taxonomy" id="3225"/>
    <lineage>
        <taxon>Eukaryota</taxon>
        <taxon>Viridiplantae</taxon>
        <taxon>Streptophyta</taxon>
        <taxon>Embryophyta</taxon>
        <taxon>Bryophyta</taxon>
        <taxon>Bryophytina</taxon>
        <taxon>Bryopsida</taxon>
        <taxon>Dicranidae</taxon>
        <taxon>Pseudoditrichales</taxon>
        <taxon>Ditrichaceae</taxon>
        <taxon>Ceratodon</taxon>
    </lineage>
</organism>
<keyword evidence="3" id="KW-1185">Reference proteome</keyword>
<feature type="transmembrane region" description="Helical" evidence="1">
    <location>
        <begin position="12"/>
        <end position="31"/>
    </location>
</feature>
<keyword evidence="1" id="KW-1133">Transmembrane helix</keyword>
<dbReference type="EMBL" id="CM026430">
    <property type="protein sequence ID" value="KAG0561063.1"/>
    <property type="molecule type" value="Genomic_DNA"/>
</dbReference>
<feature type="transmembrane region" description="Helical" evidence="1">
    <location>
        <begin position="88"/>
        <end position="104"/>
    </location>
</feature>
<name>A0A8T0GQ69_CERPU</name>
<sequence length="105" mass="12350">MSIVQLFPSPFIRFNLLVALLAVRYISHLLVTNPLIMLKFASTKFYLNGALFSMFVWFVEVSNILSCIWFVDTSYLYFPGIYNYLRKHMYDTFFGCILYLFVVAT</sequence>
<proteinExistence type="predicted"/>
<evidence type="ECO:0000256" key="1">
    <source>
        <dbReference type="SAM" id="Phobius"/>
    </source>
</evidence>
<dbReference type="Proteomes" id="UP000822688">
    <property type="component" value="Chromosome 9"/>
</dbReference>
<evidence type="ECO:0000313" key="3">
    <source>
        <dbReference type="Proteomes" id="UP000822688"/>
    </source>
</evidence>
<evidence type="ECO:0000313" key="2">
    <source>
        <dbReference type="EMBL" id="KAG0561063.1"/>
    </source>
</evidence>
<keyword evidence="1" id="KW-0812">Transmembrane</keyword>